<sequence length="274" mass="30560">MILDANSKHMIDIIIKQTPRDKLTIQHVIDQVHEVFAADLATIDDNIEKHIVKRIGEITKTTIKTVSLEELEQKNRLLIEKLLKKVKKQAKAKNPSKKVSKETPKAKVANNLSTKYVVLSKELSHLLGENELPRLEITKELWKYIKNNNLQDPANKQRIISDKMLKPIFGDNFHMLDIGKVLNNHIISDTNNNHLNNSISHTEKDTGSDAKSGTLSNNSVDLATRTDIEPNSNISSSSDIVSYADIASSLDSESNLTSDIDSEASTDISAEETS</sequence>
<evidence type="ECO:0000256" key="1">
    <source>
        <dbReference type="SAM" id="MobiDB-lite"/>
    </source>
</evidence>
<dbReference type="RefSeq" id="XP_004180117.1">
    <property type="nucleotide sequence ID" value="XM_004180069.1"/>
</dbReference>
<evidence type="ECO:0000313" key="4">
    <source>
        <dbReference type="Proteomes" id="UP000002866"/>
    </source>
</evidence>
<name>I2H2J6_HENB6</name>
<dbReference type="HOGENOM" id="CLU_1016278_0_0_1"/>
<organism evidence="3 4">
    <name type="scientific">Henningerozyma blattae (strain ATCC 34711 / CBS 6284 / DSM 70876 / NBRC 10599 / NRRL Y-10934 / UCD 77-7)</name>
    <name type="common">Yeast</name>
    <name type="synonym">Tetrapisispora blattae</name>
    <dbReference type="NCBI Taxonomy" id="1071380"/>
    <lineage>
        <taxon>Eukaryota</taxon>
        <taxon>Fungi</taxon>
        <taxon>Dikarya</taxon>
        <taxon>Ascomycota</taxon>
        <taxon>Saccharomycotina</taxon>
        <taxon>Saccharomycetes</taxon>
        <taxon>Saccharomycetales</taxon>
        <taxon>Saccharomycetaceae</taxon>
        <taxon>Henningerozyma</taxon>
    </lineage>
</organism>
<dbReference type="EMBL" id="HE806319">
    <property type="protein sequence ID" value="CCH60598.1"/>
    <property type="molecule type" value="Genomic_DNA"/>
</dbReference>
<accession>I2H2J6</accession>
<dbReference type="InterPro" id="IPR019835">
    <property type="entry name" value="SWIB_domain"/>
</dbReference>
<dbReference type="SMART" id="SM00151">
    <property type="entry name" value="SWIB"/>
    <property type="match status" value="1"/>
</dbReference>
<proteinExistence type="predicted"/>
<dbReference type="InParanoid" id="I2H2J6"/>
<dbReference type="Pfam" id="PF02201">
    <property type="entry name" value="SWIB"/>
    <property type="match status" value="1"/>
</dbReference>
<dbReference type="PROSITE" id="PS51925">
    <property type="entry name" value="SWIB_MDM2"/>
    <property type="match status" value="1"/>
</dbReference>
<reference evidence="3 4" key="1">
    <citation type="journal article" date="2011" name="Proc. Natl. Acad. Sci. U.S.A.">
        <title>Evolutionary erosion of yeast sex chromosomes by mating-type switching accidents.</title>
        <authorList>
            <person name="Gordon J.L."/>
            <person name="Armisen D."/>
            <person name="Proux-Wera E."/>
            <person name="Oheigeartaigh S.S."/>
            <person name="Byrne K.P."/>
            <person name="Wolfe K.H."/>
        </authorList>
    </citation>
    <scope>NUCLEOTIDE SEQUENCE [LARGE SCALE GENOMIC DNA]</scope>
    <source>
        <strain evidence="4">ATCC 34711 / CBS 6284 / DSM 70876 / NBRC 10599 / NRRL Y-10934 / UCD 77-7</strain>
    </source>
</reference>
<dbReference type="InterPro" id="IPR003121">
    <property type="entry name" value="SWIB_MDM2_domain"/>
</dbReference>
<dbReference type="Proteomes" id="UP000002866">
    <property type="component" value="Chromosome 4"/>
</dbReference>
<gene>
    <name evidence="3" type="primary">TBLA0D00900</name>
    <name evidence="3" type="ORF">TBLA_0D00900</name>
</gene>
<feature type="compositionally biased region" description="Acidic residues" evidence="1">
    <location>
        <begin position="260"/>
        <end position="274"/>
    </location>
</feature>
<feature type="region of interest" description="Disordered" evidence="1">
    <location>
        <begin position="250"/>
        <end position="274"/>
    </location>
</feature>
<dbReference type="OMA" id="HEYVEIC"/>
<dbReference type="Gene3D" id="1.10.245.10">
    <property type="entry name" value="SWIB/MDM2 domain"/>
    <property type="match status" value="1"/>
</dbReference>
<dbReference type="eggNOG" id="KOG1946">
    <property type="taxonomic scope" value="Eukaryota"/>
</dbReference>
<dbReference type="OrthoDB" id="10251073at2759"/>
<dbReference type="GeneID" id="14495581"/>
<dbReference type="SUPFAM" id="SSF47592">
    <property type="entry name" value="SWIB/MDM2 domain"/>
    <property type="match status" value="1"/>
</dbReference>
<protein>
    <recommendedName>
        <fullName evidence="2">DM2 domain-containing protein</fullName>
    </recommendedName>
</protein>
<dbReference type="KEGG" id="tbl:TBLA_0D00900"/>
<evidence type="ECO:0000313" key="3">
    <source>
        <dbReference type="EMBL" id="CCH60598.1"/>
    </source>
</evidence>
<dbReference type="STRING" id="1071380.I2H2J6"/>
<dbReference type="InterPro" id="IPR036885">
    <property type="entry name" value="SWIB_MDM2_dom_sf"/>
</dbReference>
<evidence type="ECO:0000259" key="2">
    <source>
        <dbReference type="PROSITE" id="PS51925"/>
    </source>
</evidence>
<dbReference type="CDD" id="cd10567">
    <property type="entry name" value="SWIB-MDM2_like"/>
    <property type="match status" value="1"/>
</dbReference>
<feature type="region of interest" description="Disordered" evidence="1">
    <location>
        <begin position="197"/>
        <end position="217"/>
    </location>
</feature>
<feature type="compositionally biased region" description="Polar residues" evidence="1">
    <location>
        <begin position="250"/>
        <end position="259"/>
    </location>
</feature>
<dbReference type="AlphaFoldDB" id="I2H2J6"/>
<feature type="domain" description="DM2" evidence="2">
    <location>
        <begin position="112"/>
        <end position="188"/>
    </location>
</feature>
<dbReference type="PANTHER" id="PTHR13844">
    <property type="entry name" value="SWI/SNF-RELATED MATRIX-ASSOCIATED ACTIN-DEPENDENT REGULATOR OF CHROMATIN SUBFAMILY D"/>
    <property type="match status" value="1"/>
</dbReference>
<keyword evidence="4" id="KW-1185">Reference proteome</keyword>